<feature type="compositionally biased region" description="Polar residues" evidence="2">
    <location>
        <begin position="247"/>
        <end position="256"/>
    </location>
</feature>
<dbReference type="Gene3D" id="1.10.3290.10">
    <property type="entry name" value="Fido-like domain"/>
    <property type="match status" value="1"/>
</dbReference>
<evidence type="ECO:0000256" key="2">
    <source>
        <dbReference type="SAM" id="MobiDB-lite"/>
    </source>
</evidence>
<feature type="compositionally biased region" description="Polar residues" evidence="2">
    <location>
        <begin position="967"/>
        <end position="977"/>
    </location>
</feature>
<evidence type="ECO:0000259" key="4">
    <source>
        <dbReference type="PROSITE" id="PS51746"/>
    </source>
</evidence>
<dbReference type="SUPFAM" id="SSF140931">
    <property type="entry name" value="Fic-like"/>
    <property type="match status" value="1"/>
</dbReference>
<feature type="compositionally biased region" description="Low complexity" evidence="2">
    <location>
        <begin position="956"/>
        <end position="966"/>
    </location>
</feature>
<dbReference type="SUPFAM" id="SSF46894">
    <property type="entry name" value="C-terminal effector domain of the bipartite response regulators"/>
    <property type="match status" value="2"/>
</dbReference>
<sequence>MLSLVTSTQVFTECAGDSRAYWVPLDGGPAVQLTTDDSALQSYMDLMGLSAEQAARMPHASSLTRGLGMKYEWREPNPTAHELTGRGVVALVSDGPIKKIGTPDAIADQVRAQLARTSGNLLAAAQGFATAAVDAGTRDNVTVVLIAGPDPSGRGETPPGAVGTSPWTKPAHREVPAPVDPRTLPWTGGLPQGRAHTTRSAESWIGKVSGNRSAAEIVTTANPYDHHEPGARRVPHRRSDPPRPSTADPSSGTTRAENPAPHQAGEAPGRRVDEGLIGSAPRSEETSSDVPAPPPRSLVVGSAARLYAVAADEPPGETPGYGAVLDTTADPVWIEAHDGSNRISPAVTDFHDLPDDVLSEYVRLAEIAVPIVRAALASGTDVSADDFLDDLGSRIHNGRLQRHWRTATPEQRLPFDDPGYPEQLREHHRRLARAARDSVVAADAVDRTVADPFRSCTTGAAVAAEMWRRHAVRMFGFDMPGIPVELVRELARAIHQLLTKYPYVQLLRTGFGPVSGPRLLAVSDHVAGTDTRYPYTRSITVSDAVAADRGLFASVWADMVNSGRAVGSVAEPVLGLIRREFGYSLNIATRLIAQRKAQTTLIDHHENSHQGPTRWSPREAFAWSSSQFREYGPGEKGRLNSAAALAGAFAAMEHDPRDTSVGEQVLHNLLAELAPQRQAEKDRGREQLTAEYRPVTPMEQQAKLAMAAALRADYGIDIIGLDNPGIPAATAGDLIAAIRHMIARFPILLGDSSEIRILSEVRIVPGDVGNFGHTSFEGIEFNELWMTAPARMHAEAIEQLAAKRLRLDLDRVYFCLAIHELAHLLRRLLPVHAPSAHEVVSRAFEERYGSNDIPALRAWMATQFSSYGIRQEDGALQPDEAEAESVVAAEVDSLTPTEGEAIVHRNFSELAAAEAERRGLPSAEPPIGSRPSSDATESGGRTAYTSRNSRRSGNITGTARAARGATPWSSGDTTPTARKSAPIVDRTDEGTPIGSRPGAVPASLSPDHLRVLLWISRGWTDAEITEELGGKGPAWRYIWELTQRFGFPTERYLMAAEGARRNLVPVQAPFTELRKVLTPRQIVVLAYLSRGLSKREIADKLSISRRTVDTSVDRSLHRIESPSLLMAMPRLVGALDAFGETELARLAESPTDTIAEPGPGEASVNRLTAEEEWVLRLARRGLTHSEIAAEMGTVVAQVRRTLADARKKAGVSRKDQDAALLEAEQARLKEKQSRQAPRPAAEKASPRQPSRSAMLPNLPNPWTVTPSDSGRPGGQPRTGPSVDGGVRTGRPRVETSIQAILEARLLIERKFLDIALVSGQPRPWELFGEQEWLGHLDAREFARGYRGPLTVEFIRELHRKLAARTMPEFGGLLQGTRVRGWGTLHEPLTEEQIAVVDENPLLTYCPGPFTSGEHGIVMHPVVNGEEGAATYRLLESPLTDSEKAAIGADALTSYVPPGEFSEHGLILYPRFRDISAELEKLCTWFNEATTDTARSRPDFDPYAIAAKLQQWFISLHPAQRDYNGRVSRLLMNWFLEKVGLWPSAIEEFDLDIVTRLPEWTEIIRAGSLQYGRWAVATESSDPATDLVTVFGLERKQANYRQAGGRSAPFTPGAHHDADEYARLYHEISQTVESPRHRMIAHGRETSGDQSLEQSTGDSIEAKQTVFQPNPDTPAGELLALGPSFDYIRTLMRIAAEHPHGPSWIGTPDYWSWNLSWLAERGPRISMLAAFFTAALEAERTLGMTNTGPGPLVIVQERPRTADEMLPVHKYVTLRRDTPEESSSAGTADLATVIGGIGRKLSLDELLQYWTLHMVAARTILDIDVTRTHEELAAAESTVFRPIPREGVFGWNFPGCRALPREHRPYLRARWAGDVLLPQVACRETFEFYLTNVVEPYLLAEARHILDEFDSATPSPENEVARWFTSVVVAAMAAPPADAPEILRRALREYRASADNPLIDHFVAAVRDLMGDEYDFGRYIQRNPRPEFLQFARDLQEVVRDRYDPRALAGTPLFANVLAAARSQTPPV</sequence>
<proteinExistence type="predicted"/>
<dbReference type="GO" id="GO:0006355">
    <property type="term" value="P:regulation of DNA-templated transcription"/>
    <property type="evidence" value="ECO:0007669"/>
    <property type="project" value="InterPro"/>
</dbReference>
<protein>
    <submittedName>
        <fullName evidence="5">Uncharacterized protein</fullName>
    </submittedName>
</protein>
<reference evidence="5 6" key="1">
    <citation type="submission" date="2017-07" db="EMBL/GenBank/DDBJ databases">
        <title>First draft Genome Sequence of Nocardia cerradoensis isolated from human infection.</title>
        <authorList>
            <person name="Carrasco G."/>
        </authorList>
    </citation>
    <scope>NUCLEOTIDE SEQUENCE [LARGE SCALE GENOMIC DNA]</scope>
    <source>
        <strain evidence="5 6">CNM20130759</strain>
    </source>
</reference>
<dbReference type="Proteomes" id="UP000215506">
    <property type="component" value="Unassembled WGS sequence"/>
</dbReference>
<evidence type="ECO:0000259" key="3">
    <source>
        <dbReference type="PROSITE" id="PS51459"/>
    </source>
</evidence>
<dbReference type="EMBL" id="NGAF01000008">
    <property type="protein sequence ID" value="OXR43984.1"/>
    <property type="molecule type" value="Genomic_DNA"/>
</dbReference>
<gene>
    <name evidence="5" type="ORF">B7C42_04223</name>
</gene>
<dbReference type="InterPro" id="IPR000792">
    <property type="entry name" value="Tscrpt_reg_LuxR_C"/>
</dbReference>
<dbReference type="InterPro" id="IPR036457">
    <property type="entry name" value="PPM-type-like_dom_sf"/>
</dbReference>
<dbReference type="Gene3D" id="3.60.40.10">
    <property type="entry name" value="PPM-type phosphatase domain"/>
    <property type="match status" value="1"/>
</dbReference>
<feature type="compositionally biased region" description="Polar residues" evidence="2">
    <location>
        <begin position="943"/>
        <end position="955"/>
    </location>
</feature>
<feature type="domain" description="Fido" evidence="3">
    <location>
        <begin position="1438"/>
        <end position="1589"/>
    </location>
</feature>
<dbReference type="InterPro" id="IPR036597">
    <property type="entry name" value="Fido-like_dom_sf"/>
</dbReference>
<feature type="domain" description="PPM-type phosphatase" evidence="4">
    <location>
        <begin position="1"/>
        <end position="148"/>
    </location>
</feature>
<keyword evidence="1" id="KW-0238">DNA-binding</keyword>
<dbReference type="PROSITE" id="PS51459">
    <property type="entry name" value="FIDO"/>
    <property type="match status" value="1"/>
</dbReference>
<dbReference type="PROSITE" id="PS51746">
    <property type="entry name" value="PPM_2"/>
    <property type="match status" value="1"/>
</dbReference>
<feature type="region of interest" description="Disordered" evidence="2">
    <location>
        <begin position="913"/>
        <end position="1001"/>
    </location>
</feature>
<dbReference type="InterPro" id="IPR036388">
    <property type="entry name" value="WH-like_DNA-bd_sf"/>
</dbReference>
<evidence type="ECO:0000313" key="5">
    <source>
        <dbReference type="EMBL" id="OXR43984.1"/>
    </source>
</evidence>
<dbReference type="InterPro" id="IPR001932">
    <property type="entry name" value="PPM-type_phosphatase-like_dom"/>
</dbReference>
<dbReference type="InterPro" id="IPR016032">
    <property type="entry name" value="Sig_transdc_resp-reg_C-effctor"/>
</dbReference>
<dbReference type="SMART" id="SM00421">
    <property type="entry name" value="HTH_LUXR"/>
    <property type="match status" value="2"/>
</dbReference>
<feature type="region of interest" description="Disordered" evidence="2">
    <location>
        <begin position="148"/>
        <end position="297"/>
    </location>
</feature>
<name>A0A231H546_9NOCA</name>
<dbReference type="InterPro" id="IPR039420">
    <property type="entry name" value="WalR-like"/>
</dbReference>
<dbReference type="GO" id="GO:0003677">
    <property type="term" value="F:DNA binding"/>
    <property type="evidence" value="ECO:0007669"/>
    <property type="project" value="UniProtKB-KW"/>
</dbReference>
<accession>A0A231H546</accession>
<dbReference type="SUPFAM" id="SSF81606">
    <property type="entry name" value="PP2C-like"/>
    <property type="match status" value="1"/>
</dbReference>
<dbReference type="Gene3D" id="1.10.10.10">
    <property type="entry name" value="Winged helix-like DNA-binding domain superfamily/Winged helix DNA-binding domain"/>
    <property type="match status" value="2"/>
</dbReference>
<feature type="compositionally biased region" description="Basic and acidic residues" evidence="2">
    <location>
        <begin position="224"/>
        <end position="241"/>
    </location>
</feature>
<dbReference type="PANTHER" id="PTHR43214">
    <property type="entry name" value="TWO-COMPONENT RESPONSE REGULATOR"/>
    <property type="match status" value="1"/>
</dbReference>
<feature type="region of interest" description="Disordered" evidence="2">
    <location>
        <begin position="1227"/>
        <end position="1290"/>
    </location>
</feature>
<dbReference type="Pfam" id="PF00196">
    <property type="entry name" value="GerE"/>
    <property type="match status" value="1"/>
</dbReference>
<keyword evidence="6" id="KW-1185">Reference proteome</keyword>
<evidence type="ECO:0000256" key="1">
    <source>
        <dbReference type="ARBA" id="ARBA00023125"/>
    </source>
</evidence>
<comment type="caution">
    <text evidence="5">The sequence shown here is derived from an EMBL/GenBank/DDBJ whole genome shotgun (WGS) entry which is preliminary data.</text>
</comment>
<evidence type="ECO:0000313" key="6">
    <source>
        <dbReference type="Proteomes" id="UP000215506"/>
    </source>
</evidence>
<dbReference type="InterPro" id="IPR003812">
    <property type="entry name" value="Fido"/>
</dbReference>
<organism evidence="5 6">
    <name type="scientific">Nocardia cerradoensis</name>
    <dbReference type="NCBI Taxonomy" id="85688"/>
    <lineage>
        <taxon>Bacteria</taxon>
        <taxon>Bacillati</taxon>
        <taxon>Actinomycetota</taxon>
        <taxon>Actinomycetes</taxon>
        <taxon>Mycobacteriales</taxon>
        <taxon>Nocardiaceae</taxon>
        <taxon>Nocardia</taxon>
    </lineage>
</organism>